<keyword evidence="6" id="KW-0788">Thiol protease</keyword>
<dbReference type="AlphaFoldDB" id="A0AAN7W754"/>
<dbReference type="SUPFAM" id="SSF54001">
    <property type="entry name" value="Cysteine proteinases"/>
    <property type="match status" value="1"/>
</dbReference>
<reference evidence="9" key="1">
    <citation type="submission" date="2023-08" db="EMBL/GenBank/DDBJ databases">
        <title>Black Yeasts Isolated from many extreme environments.</title>
        <authorList>
            <person name="Coleine C."/>
            <person name="Stajich J.E."/>
            <person name="Selbmann L."/>
        </authorList>
    </citation>
    <scope>NUCLEOTIDE SEQUENCE</scope>
    <source>
        <strain evidence="9">CCFEE 5810</strain>
    </source>
</reference>
<dbReference type="PROSITE" id="PS00972">
    <property type="entry name" value="USP_1"/>
    <property type="match status" value="1"/>
</dbReference>
<dbReference type="PANTHER" id="PTHR43982">
    <property type="entry name" value="UBIQUITIN CARBOXYL-TERMINAL HYDROLASE"/>
    <property type="match status" value="1"/>
</dbReference>
<dbReference type="GO" id="GO:0070628">
    <property type="term" value="F:proteasome binding"/>
    <property type="evidence" value="ECO:0007669"/>
    <property type="project" value="TreeGrafter"/>
</dbReference>
<feature type="domain" description="USP" evidence="8">
    <location>
        <begin position="599"/>
        <end position="1151"/>
    </location>
</feature>
<name>A0AAN7W754_9PEZI</name>
<dbReference type="InterPro" id="IPR018200">
    <property type="entry name" value="USP_CS"/>
</dbReference>
<evidence type="ECO:0000256" key="3">
    <source>
        <dbReference type="ARBA" id="ARBA00022670"/>
    </source>
</evidence>
<proteinExistence type="predicted"/>
<gene>
    <name evidence="9" type="primary">UBP2_1</name>
    <name evidence="9" type="ORF">LTR97_005880</name>
</gene>
<dbReference type="PANTHER" id="PTHR43982:SF6">
    <property type="entry name" value="UBIQUITIN CARBOXYL-TERMINAL HYDROLASE 2-RELATED"/>
    <property type="match status" value="1"/>
</dbReference>
<evidence type="ECO:0000256" key="7">
    <source>
        <dbReference type="SAM" id="MobiDB-lite"/>
    </source>
</evidence>
<evidence type="ECO:0000256" key="6">
    <source>
        <dbReference type="ARBA" id="ARBA00022807"/>
    </source>
</evidence>
<organism evidence="9 10">
    <name type="scientific">Elasticomyces elasticus</name>
    <dbReference type="NCBI Taxonomy" id="574655"/>
    <lineage>
        <taxon>Eukaryota</taxon>
        <taxon>Fungi</taxon>
        <taxon>Dikarya</taxon>
        <taxon>Ascomycota</taxon>
        <taxon>Pezizomycotina</taxon>
        <taxon>Dothideomycetes</taxon>
        <taxon>Dothideomycetidae</taxon>
        <taxon>Mycosphaerellales</taxon>
        <taxon>Teratosphaeriaceae</taxon>
        <taxon>Elasticomyces</taxon>
    </lineage>
</organism>
<evidence type="ECO:0000256" key="4">
    <source>
        <dbReference type="ARBA" id="ARBA00022786"/>
    </source>
</evidence>
<dbReference type="PROSITE" id="PS50235">
    <property type="entry name" value="USP_3"/>
    <property type="match status" value="1"/>
</dbReference>
<feature type="region of interest" description="Disordered" evidence="7">
    <location>
        <begin position="709"/>
        <end position="831"/>
    </location>
</feature>
<comment type="caution">
    <text evidence="9">The sequence shown here is derived from an EMBL/GenBank/DDBJ whole genome shotgun (WGS) entry which is preliminary data.</text>
</comment>
<evidence type="ECO:0000256" key="2">
    <source>
        <dbReference type="ARBA" id="ARBA00012759"/>
    </source>
</evidence>
<dbReference type="InterPro" id="IPR028889">
    <property type="entry name" value="USP"/>
</dbReference>
<dbReference type="Gene3D" id="3.90.70.10">
    <property type="entry name" value="Cysteine proteinases"/>
    <property type="match status" value="1"/>
</dbReference>
<feature type="region of interest" description="Disordered" evidence="7">
    <location>
        <begin position="1162"/>
        <end position="1211"/>
    </location>
</feature>
<dbReference type="EMBL" id="JAVRQU010000008">
    <property type="protein sequence ID" value="KAK5699749.1"/>
    <property type="molecule type" value="Genomic_DNA"/>
</dbReference>
<comment type="catalytic activity">
    <reaction evidence="1">
        <text>Thiol-dependent hydrolysis of ester, thioester, amide, peptide and isopeptide bonds formed by the C-terminal Gly of ubiquitin (a 76-residue protein attached to proteins as an intracellular targeting signal).</text>
        <dbReference type="EC" id="3.4.19.12"/>
    </reaction>
</comment>
<dbReference type="GO" id="GO:0061136">
    <property type="term" value="P:regulation of proteasomal protein catabolic process"/>
    <property type="evidence" value="ECO:0007669"/>
    <property type="project" value="TreeGrafter"/>
</dbReference>
<keyword evidence="3 9" id="KW-0645">Protease</keyword>
<dbReference type="GO" id="GO:0004843">
    <property type="term" value="F:cysteine-type deubiquitinase activity"/>
    <property type="evidence" value="ECO:0007669"/>
    <property type="project" value="UniProtKB-EC"/>
</dbReference>
<evidence type="ECO:0000256" key="5">
    <source>
        <dbReference type="ARBA" id="ARBA00022801"/>
    </source>
</evidence>
<feature type="compositionally biased region" description="Basic and acidic residues" evidence="7">
    <location>
        <begin position="804"/>
        <end position="831"/>
    </location>
</feature>
<dbReference type="EC" id="3.4.19.12" evidence="2"/>
<evidence type="ECO:0000313" key="10">
    <source>
        <dbReference type="Proteomes" id="UP001310594"/>
    </source>
</evidence>
<accession>A0AAN7W754</accession>
<protein>
    <recommendedName>
        <fullName evidence="2">ubiquitinyl hydrolase 1</fullName>
        <ecNumber evidence="2">3.4.19.12</ecNumber>
    </recommendedName>
</protein>
<evidence type="ECO:0000256" key="1">
    <source>
        <dbReference type="ARBA" id="ARBA00000707"/>
    </source>
</evidence>
<dbReference type="InterPro" id="IPR025305">
    <property type="entry name" value="UCH_repeat_domain"/>
</dbReference>
<keyword evidence="5 9" id="KW-0378">Hydrolase</keyword>
<keyword evidence="4" id="KW-0833">Ubl conjugation pathway</keyword>
<dbReference type="InterPro" id="IPR044635">
    <property type="entry name" value="UBP14-like"/>
</dbReference>
<dbReference type="GO" id="GO:0016579">
    <property type="term" value="P:protein deubiquitination"/>
    <property type="evidence" value="ECO:0007669"/>
    <property type="project" value="InterPro"/>
</dbReference>
<dbReference type="Pfam" id="PF00443">
    <property type="entry name" value="UCH"/>
    <property type="match status" value="1"/>
</dbReference>
<evidence type="ECO:0000313" key="9">
    <source>
        <dbReference type="EMBL" id="KAK5699749.1"/>
    </source>
</evidence>
<dbReference type="Pfam" id="PF13446">
    <property type="entry name" value="RPT"/>
    <property type="match status" value="3"/>
</dbReference>
<dbReference type="InterPro" id="IPR001394">
    <property type="entry name" value="Peptidase_C19_UCH"/>
</dbReference>
<dbReference type="Proteomes" id="UP001310594">
    <property type="component" value="Unassembled WGS sequence"/>
</dbReference>
<dbReference type="GO" id="GO:0043161">
    <property type="term" value="P:proteasome-mediated ubiquitin-dependent protein catabolic process"/>
    <property type="evidence" value="ECO:0007669"/>
    <property type="project" value="InterPro"/>
</dbReference>
<sequence length="1211" mass="135574">MSGPGKLAPKLCDDFLNFDPNKTLPTARLLVDHSPPVGEGQYLSYKIGSCRHEYTAKHTQSILPPLDSRPDATTTYKLSVVCKKCRLHAVVVTDYARSTDPCPNSGNPQHHFRNLPDEGGSSATQIAYAWQCSASQCQSQLQITYRTPRLADGDRDLLTNTERLKRRFDAVVEHNPSRDGLRQATPMEALSRLRKYIHDSLNPTHNRRAFPADNKRFMETFGVHGKECLPLLQRLGFKYDEADTGFEWSLPNPEVINNRLTVDVNDERELLEDVEFELAALMFRIAIDTGAMNPSASEGWSDAKHDLERTLAAQGYPRYAPLRRVAPPNDLLPYFASLGALPDFADTLIEFAFDRQLDCDPERQSYYFECLQEIAKNRASEQLQTRVAMLHSQDMVSRRDVSAAFRHLDIPLRLPHEKPITDEYILDCFQARQANSSAAVAEGNRDALYKIGISRRSQPLISASKQSVETYEEALAWLGQSANKDMPDDMLLAIAATKQESASDKEVARKAISTIARERKSESLNNWLLTGSSSGFEMTVEEAMQHITGTATTNLSAIDATILGIQIDSARSDRPSEHTEKAIRTIQKAMAHSPATWPVGLVSHGNTCYLNSLLQYYFGMKAYRDIILNYDQYKLDLHDATVKEHRVGGTQISTTEIKSGQRFARDLRELFQRMIKTRDSSVMPSKDLVCRAFLAPERYSELASDAIDDDVMPNGAEEHADTKISDVTAPIAETPGPDSASKEERRASVASSATLQADDDAPMLDHGDRPPTPPASPTLKALPGKESSHSAPPLPPRRRATLQEMEKAEDKALKEAEEEAKKQQDVTEVHDSATQRLRAGMKAFGVDDKTEEQVDALRVLYTVAVTDAVLRTDGTREKPSVSMHPGIQLNVPMEDTDIYSALDEVFDLQPSEREQGQEAFKSIRTLPPIVQVCIPRIAYENGQTSKFTKTVKLEDELYLDRYLENSDIFASREACWTLRRRLRNLRRERRVLRDADVAPDLDAPGVMSEAAAHLESLSGIDAEVVDIGLGSGLEIGPDLASDMKSAAERHSQRVVVLTKEIDSLHSELKSKCETAYRDLKTSKYRLAAVFFHRGGHGGGHYWLDIHDFTNNIWRRYNDETVQELPDNRIHEILEAKTYDHGTPTYVVYVEDSQKEELVQPVCRDPEPAPEPVQWENGSARPAPFNTVDPKMITEGGRASWDSPRSVAETAW</sequence>
<dbReference type="InterPro" id="IPR038765">
    <property type="entry name" value="Papain-like_cys_pep_sf"/>
</dbReference>
<dbReference type="PROSITE" id="PS00973">
    <property type="entry name" value="USP_2"/>
    <property type="match status" value="1"/>
</dbReference>
<evidence type="ECO:0000259" key="8">
    <source>
        <dbReference type="PROSITE" id="PS50235"/>
    </source>
</evidence>